<evidence type="ECO:0000256" key="5">
    <source>
        <dbReference type="ARBA" id="ARBA00022723"/>
    </source>
</evidence>
<feature type="compositionally biased region" description="Polar residues" evidence="13">
    <location>
        <begin position="326"/>
        <end position="335"/>
    </location>
</feature>
<dbReference type="SUPFAM" id="SSF57667">
    <property type="entry name" value="beta-beta-alpha zinc fingers"/>
    <property type="match status" value="5"/>
</dbReference>
<feature type="compositionally biased region" description="Polar residues" evidence="13">
    <location>
        <begin position="1"/>
        <end position="11"/>
    </location>
</feature>
<dbReference type="Pfam" id="PF21549">
    <property type="entry name" value="PRDM2_PR"/>
    <property type="match status" value="1"/>
</dbReference>
<evidence type="ECO:0000313" key="17">
    <source>
        <dbReference type="RefSeq" id="XP_031423728.1"/>
    </source>
</evidence>
<gene>
    <name evidence="17" type="primary">LOC105909076</name>
</gene>
<keyword evidence="7 12" id="KW-0863">Zinc-finger</keyword>
<dbReference type="PROSITE" id="PS00028">
    <property type="entry name" value="ZINC_FINGER_C2H2_1"/>
    <property type="match status" value="11"/>
</dbReference>
<feature type="region of interest" description="Disordered" evidence="13">
    <location>
        <begin position="282"/>
        <end position="336"/>
    </location>
</feature>
<dbReference type="Pfam" id="PF13912">
    <property type="entry name" value="zf-C2H2_6"/>
    <property type="match status" value="1"/>
</dbReference>
<dbReference type="GO" id="GO:0042054">
    <property type="term" value="F:histone methyltransferase activity"/>
    <property type="evidence" value="ECO:0007669"/>
    <property type="project" value="InterPro"/>
</dbReference>
<dbReference type="PANTHER" id="PTHR16515">
    <property type="entry name" value="PR DOMAIN ZINC FINGER PROTEIN"/>
    <property type="match status" value="1"/>
</dbReference>
<feature type="region of interest" description="Disordered" evidence="13">
    <location>
        <begin position="691"/>
        <end position="717"/>
    </location>
</feature>
<evidence type="ECO:0000313" key="16">
    <source>
        <dbReference type="Proteomes" id="UP000515152"/>
    </source>
</evidence>
<dbReference type="GO" id="GO:0008270">
    <property type="term" value="F:zinc ion binding"/>
    <property type="evidence" value="ECO:0007669"/>
    <property type="project" value="UniProtKB-KW"/>
</dbReference>
<feature type="domain" description="SET" evidence="15">
    <location>
        <begin position="78"/>
        <end position="192"/>
    </location>
</feature>
<dbReference type="GO" id="GO:0005634">
    <property type="term" value="C:nucleus"/>
    <property type="evidence" value="ECO:0007669"/>
    <property type="project" value="UniProtKB-SubCell"/>
</dbReference>
<reference evidence="17" key="1">
    <citation type="submission" date="2025-08" db="UniProtKB">
        <authorList>
            <consortium name="RefSeq"/>
        </authorList>
    </citation>
    <scope>IDENTIFICATION</scope>
</reference>
<evidence type="ECO:0000256" key="11">
    <source>
        <dbReference type="ARBA" id="ARBA00023242"/>
    </source>
</evidence>
<dbReference type="InterPro" id="IPR036236">
    <property type="entry name" value="Znf_C2H2_sf"/>
</dbReference>
<dbReference type="FunFam" id="3.30.160.60:FF:002343">
    <property type="entry name" value="Zinc finger protein 33A"/>
    <property type="match status" value="1"/>
</dbReference>
<feature type="compositionally biased region" description="Polar residues" evidence="13">
    <location>
        <begin position="296"/>
        <end position="319"/>
    </location>
</feature>
<keyword evidence="4" id="KW-0949">S-adenosyl-L-methionine</keyword>
<keyword evidence="5" id="KW-0479">Metal-binding</keyword>
<keyword evidence="11" id="KW-0539">Nucleus</keyword>
<evidence type="ECO:0000256" key="6">
    <source>
        <dbReference type="ARBA" id="ARBA00022737"/>
    </source>
</evidence>
<sequence>MATSSGETSVEIQEGILAAVAEEESPEEEETYDNDDYYCDKCKSSFKTQCEVHGPPVFALDSSTPMGTLQRALLTLPAGLVVGRSRVKEGSLGIFNQGQVVPVGIHFGPYDGEVTSEEEALKSGYSWVICKGRNRYEFIDATRDTHSNWMRFVMCSRSNREQNLVAFQQGGRLLFRCCSPIRLGQELLVWYSEEYARHLGLTWDQLWDNKLSSSGSNTDIGSPQLLACPYCRFSFPAKPYLHSHVRRSHPEQHHHFLETPSSESESEALDPPVVLDTFLLGSDGPPSAQMEPVTDTGKQGSESHQSNGMRCSTCRNGISDTDWPKDTSSSVSPTNEKGHICALCGRTFARAYHLKRHEEAVHSPDKLYLCRPSHKPQKNLRKNLRKPSNPRRHRPSPQTEVEEEEEEEEAETARGAPLEVYPCPQCSTAFVTEQSLQEHVELNHPQGERSDAFSTIVELSELDFCDPSDPPYEPPARKHNLRKASLMVPSQRRGRGRPRTRIALLTRPKRKRTPKAQREGVDPQSQAQTHICCQWRETLADGATATSHSCCAQNGTQLTCAECQRVFADRAALRSHECVLQEGEGLYSCPQCSLPFSQPSNLRRHQRTVHALVKPYCCGQCGKFYTQASGLKRHQEGRQHKRRRLASASVVVATATTAAATPIYSCAYCQFSFTAQRYLHKHVKRHHPTKFIQALDGEPQREEEQDEEEEEGGGGAREGLARVATQARVPQSCPQCEKTFISIKGFKSHRCFRRGEKTYPCLVCDKGFTSFYSLRQHQRIHTGEKPHVCPHCSKSFAVVGQLNVHLRTHTGERPYLCSQCGEGFRQSGDLKRHEQKHLGVRPHPCPQCPKSFSRPQSLRAHLQIHSGERLYRCAQCNKSFTRGYHLTRHHHKMHSLQEQQDGSKKKSGHEP</sequence>
<dbReference type="GeneID" id="105909076"/>
<feature type="domain" description="C2H2-type" evidence="14">
    <location>
        <begin position="616"/>
        <end position="645"/>
    </location>
</feature>
<feature type="domain" description="C2H2-type" evidence="14">
    <location>
        <begin position="843"/>
        <end position="870"/>
    </location>
</feature>
<feature type="compositionally biased region" description="Basic and acidic residues" evidence="13">
    <location>
        <begin position="901"/>
        <end position="911"/>
    </location>
</feature>
<evidence type="ECO:0000256" key="3">
    <source>
        <dbReference type="ARBA" id="ARBA00022679"/>
    </source>
</evidence>
<dbReference type="SMART" id="SM00355">
    <property type="entry name" value="ZnF_C2H2"/>
    <property type="match status" value="13"/>
</dbReference>
<comment type="subcellular location">
    <subcellularLocation>
        <location evidence="1">Nucleus</location>
    </subcellularLocation>
</comment>
<dbReference type="InterPro" id="IPR050331">
    <property type="entry name" value="Zinc_finger"/>
</dbReference>
<accession>A0A6P8F5A8</accession>
<protein>
    <submittedName>
        <fullName evidence="17">LOW QUALITY PROTEIN: histone-lysine N-methyltransferase PRDM9-like</fullName>
    </submittedName>
</protein>
<feature type="compositionally biased region" description="Acidic residues" evidence="13">
    <location>
        <begin position="701"/>
        <end position="712"/>
    </location>
</feature>
<dbReference type="PROSITE" id="PS50157">
    <property type="entry name" value="ZINC_FINGER_C2H2_2"/>
    <property type="match status" value="12"/>
</dbReference>
<proteinExistence type="predicted"/>
<feature type="domain" description="C2H2-type" evidence="14">
    <location>
        <begin position="759"/>
        <end position="786"/>
    </location>
</feature>
<dbReference type="AlphaFoldDB" id="A0A6P8F5A8"/>
<dbReference type="InterPro" id="IPR013087">
    <property type="entry name" value="Znf_C2H2_type"/>
</dbReference>
<feature type="region of interest" description="Disordered" evidence="13">
    <location>
        <begin position="889"/>
        <end position="911"/>
    </location>
</feature>
<organism evidence="16 17">
    <name type="scientific">Clupea harengus</name>
    <name type="common">Atlantic herring</name>
    <dbReference type="NCBI Taxonomy" id="7950"/>
    <lineage>
        <taxon>Eukaryota</taxon>
        <taxon>Metazoa</taxon>
        <taxon>Chordata</taxon>
        <taxon>Craniata</taxon>
        <taxon>Vertebrata</taxon>
        <taxon>Euteleostomi</taxon>
        <taxon>Actinopterygii</taxon>
        <taxon>Neopterygii</taxon>
        <taxon>Teleostei</taxon>
        <taxon>Clupei</taxon>
        <taxon>Clupeiformes</taxon>
        <taxon>Clupeoidei</taxon>
        <taxon>Clupeidae</taxon>
        <taxon>Clupea</taxon>
    </lineage>
</organism>
<evidence type="ECO:0000256" key="10">
    <source>
        <dbReference type="ARBA" id="ARBA00023163"/>
    </source>
</evidence>
<dbReference type="CDD" id="cd19193">
    <property type="entry name" value="PR-SET_PRDM7_9"/>
    <property type="match status" value="1"/>
</dbReference>
<dbReference type="Pfam" id="PF00096">
    <property type="entry name" value="zf-C2H2"/>
    <property type="match status" value="6"/>
</dbReference>
<evidence type="ECO:0000256" key="4">
    <source>
        <dbReference type="ARBA" id="ARBA00022691"/>
    </source>
</evidence>
<feature type="compositionally biased region" description="Basic residues" evidence="13">
    <location>
        <begin position="372"/>
        <end position="395"/>
    </location>
</feature>
<feature type="region of interest" description="Disordered" evidence="13">
    <location>
        <begin position="1"/>
        <end position="33"/>
    </location>
</feature>
<dbReference type="PROSITE" id="PS50280">
    <property type="entry name" value="SET"/>
    <property type="match status" value="1"/>
</dbReference>
<dbReference type="RefSeq" id="XP_031423728.1">
    <property type="nucleotide sequence ID" value="XM_031567868.2"/>
</dbReference>
<keyword evidence="9" id="KW-0805">Transcription regulation</keyword>
<keyword evidence="10" id="KW-0804">Transcription</keyword>
<feature type="region of interest" description="Disordered" evidence="13">
    <location>
        <begin position="366"/>
        <end position="417"/>
    </location>
</feature>
<evidence type="ECO:0000259" key="15">
    <source>
        <dbReference type="PROSITE" id="PS50280"/>
    </source>
</evidence>
<evidence type="ECO:0000256" key="13">
    <source>
        <dbReference type="SAM" id="MobiDB-lite"/>
    </source>
</evidence>
<dbReference type="InterPro" id="IPR046341">
    <property type="entry name" value="SET_dom_sf"/>
</dbReference>
<dbReference type="KEGG" id="char:105909076"/>
<dbReference type="FunFam" id="3.30.160.60:FF:000870">
    <property type="entry name" value="zinc finger protein 197 isoform X1"/>
    <property type="match status" value="1"/>
</dbReference>
<keyword evidence="16" id="KW-1185">Reference proteome</keyword>
<feature type="domain" description="C2H2-type" evidence="14">
    <location>
        <begin position="787"/>
        <end position="814"/>
    </location>
</feature>
<feature type="domain" description="C2H2-type" evidence="14">
    <location>
        <begin position="226"/>
        <end position="254"/>
    </location>
</feature>
<evidence type="ECO:0000256" key="8">
    <source>
        <dbReference type="ARBA" id="ARBA00022833"/>
    </source>
</evidence>
<feature type="domain" description="C2H2-type" evidence="14">
    <location>
        <begin position="664"/>
        <end position="691"/>
    </location>
</feature>
<feature type="domain" description="C2H2-type" evidence="14">
    <location>
        <begin position="421"/>
        <end position="449"/>
    </location>
</feature>
<evidence type="ECO:0000256" key="2">
    <source>
        <dbReference type="ARBA" id="ARBA00022603"/>
    </source>
</evidence>
<evidence type="ECO:0000256" key="1">
    <source>
        <dbReference type="ARBA" id="ARBA00004123"/>
    </source>
</evidence>
<dbReference type="GO" id="GO:0010468">
    <property type="term" value="P:regulation of gene expression"/>
    <property type="evidence" value="ECO:0007669"/>
    <property type="project" value="TreeGrafter"/>
</dbReference>
<keyword evidence="2" id="KW-0489">Methyltransferase</keyword>
<dbReference type="InterPro" id="IPR044417">
    <property type="entry name" value="PRDM7_9_PR-SET"/>
</dbReference>
<feature type="domain" description="C2H2-type" evidence="14">
    <location>
        <begin position="815"/>
        <end position="842"/>
    </location>
</feature>
<name>A0A6P8F5A8_CLUHA</name>
<keyword evidence="6" id="KW-0677">Repeat</keyword>
<feature type="domain" description="C2H2-type" evidence="14">
    <location>
        <begin position="871"/>
        <end position="899"/>
    </location>
</feature>
<keyword evidence="3" id="KW-0808">Transferase</keyword>
<evidence type="ECO:0000256" key="12">
    <source>
        <dbReference type="PROSITE-ProRule" id="PRU00042"/>
    </source>
</evidence>
<evidence type="ECO:0000256" key="7">
    <source>
        <dbReference type="ARBA" id="ARBA00022771"/>
    </source>
</evidence>
<evidence type="ECO:0000259" key="14">
    <source>
        <dbReference type="PROSITE" id="PS50157"/>
    </source>
</evidence>
<dbReference type="Proteomes" id="UP000515152">
    <property type="component" value="Chromosome 1"/>
</dbReference>
<feature type="compositionally biased region" description="Acidic residues" evidence="13">
    <location>
        <begin position="21"/>
        <end position="33"/>
    </location>
</feature>
<dbReference type="GO" id="GO:0032259">
    <property type="term" value="P:methylation"/>
    <property type="evidence" value="ECO:0007669"/>
    <property type="project" value="UniProtKB-KW"/>
</dbReference>
<evidence type="ECO:0000256" key="9">
    <source>
        <dbReference type="ARBA" id="ARBA00023015"/>
    </source>
</evidence>
<dbReference type="FunFam" id="3.30.160.60:FF:000446">
    <property type="entry name" value="Zinc finger protein"/>
    <property type="match status" value="3"/>
</dbReference>
<dbReference type="FunFam" id="3.30.160.60:FF:000100">
    <property type="entry name" value="Zinc finger 45-like"/>
    <property type="match status" value="3"/>
</dbReference>
<dbReference type="PANTHER" id="PTHR16515:SF58">
    <property type="entry name" value="ZINC FINGER PROTEIN 22"/>
    <property type="match status" value="1"/>
</dbReference>
<dbReference type="InterPro" id="IPR001214">
    <property type="entry name" value="SET_dom"/>
</dbReference>
<keyword evidence="8" id="KW-0862">Zinc</keyword>
<feature type="domain" description="C2H2-type" evidence="14">
    <location>
        <begin position="587"/>
        <end position="615"/>
    </location>
</feature>
<feature type="compositionally biased region" description="Acidic residues" evidence="13">
    <location>
        <begin position="400"/>
        <end position="410"/>
    </location>
</feature>
<dbReference type="Gene3D" id="2.170.270.10">
    <property type="entry name" value="SET domain"/>
    <property type="match status" value="1"/>
</dbReference>
<dbReference type="Gene3D" id="3.30.160.60">
    <property type="entry name" value="Classic Zinc Finger"/>
    <property type="match status" value="10"/>
</dbReference>
<feature type="domain" description="C2H2-type" evidence="14">
    <location>
        <begin position="339"/>
        <end position="367"/>
    </location>
</feature>
<feature type="domain" description="C2H2-type" evidence="14">
    <location>
        <begin position="558"/>
        <end position="586"/>
    </location>
</feature>
<dbReference type="OrthoDB" id="9439903at2759"/>